<dbReference type="RefSeq" id="WP_345537801.1">
    <property type="nucleotide sequence ID" value="NZ_BAABGJ010000019.1"/>
</dbReference>
<evidence type="ECO:0000313" key="6">
    <source>
        <dbReference type="EMBL" id="GAA4341224.1"/>
    </source>
</evidence>
<reference evidence="7" key="1">
    <citation type="journal article" date="2019" name="Int. J. Syst. Evol. Microbiol.">
        <title>The Global Catalogue of Microorganisms (GCM) 10K type strain sequencing project: providing services to taxonomists for standard genome sequencing and annotation.</title>
        <authorList>
            <consortium name="The Broad Institute Genomics Platform"/>
            <consortium name="The Broad Institute Genome Sequencing Center for Infectious Disease"/>
            <person name="Wu L."/>
            <person name="Ma J."/>
        </authorList>
    </citation>
    <scope>NUCLEOTIDE SEQUENCE [LARGE SCALE GENOMIC DNA]</scope>
    <source>
        <strain evidence="7">JCM 17804</strain>
    </source>
</reference>
<evidence type="ECO:0000256" key="2">
    <source>
        <dbReference type="ARBA" id="ARBA00022692"/>
    </source>
</evidence>
<keyword evidence="2" id="KW-0812">Transmembrane</keyword>
<evidence type="ECO:0000256" key="4">
    <source>
        <dbReference type="ARBA" id="ARBA00023136"/>
    </source>
</evidence>
<keyword evidence="7" id="KW-1185">Reference proteome</keyword>
<proteinExistence type="predicted"/>
<evidence type="ECO:0000256" key="1">
    <source>
        <dbReference type="ARBA" id="ARBA00004167"/>
    </source>
</evidence>
<feature type="region of interest" description="Disordered" evidence="5">
    <location>
        <begin position="1"/>
        <end position="20"/>
    </location>
</feature>
<protein>
    <submittedName>
        <fullName evidence="6">Neutral zinc metallopeptidase</fullName>
    </submittedName>
</protein>
<keyword evidence="4" id="KW-0472">Membrane</keyword>
<name>A0ABP8HM33_9BURK</name>
<accession>A0ABP8HM33</accession>
<evidence type="ECO:0000256" key="5">
    <source>
        <dbReference type="SAM" id="MobiDB-lite"/>
    </source>
</evidence>
<dbReference type="PANTHER" id="PTHR30168:SF0">
    <property type="entry name" value="INNER MEMBRANE PROTEIN"/>
    <property type="match status" value="1"/>
</dbReference>
<dbReference type="Proteomes" id="UP001500975">
    <property type="component" value="Unassembled WGS sequence"/>
</dbReference>
<dbReference type="EMBL" id="BAABGJ010000019">
    <property type="protein sequence ID" value="GAA4341224.1"/>
    <property type="molecule type" value="Genomic_DNA"/>
</dbReference>
<gene>
    <name evidence="6" type="ORF">GCM10023165_21740</name>
</gene>
<evidence type="ECO:0000313" key="7">
    <source>
        <dbReference type="Proteomes" id="UP001500975"/>
    </source>
</evidence>
<sequence length="292" mass="31148">MRWEGNEQSDNVEDRRAGGGGFGGLPIGGRGIGLGTIAVALVAGWIFGINPLTLLGILSGGGEPTAQVQQAPAQRPPADDREAAFVSTVLRNTEVVWGQVFQQNGSSYRPTRLVLFRGATPTACGTGQSAMGPFYCPGDKKVYIDLGFYDTLSRQLGAPGEFARAYVIAHEVGHHVQDELGITGKVDQMRGRLSESQNNALSVRVELQADCFAGVWAHHSQESKKWLDPGDIEAAMNAAAKIGDDALQRSAGRAVVPDSFTHGSSAQRQRWFGAGYKSGKIQDCDTFAARSL</sequence>
<keyword evidence="3" id="KW-1133">Transmembrane helix</keyword>
<dbReference type="PANTHER" id="PTHR30168">
    <property type="entry name" value="PUTATIVE MEMBRANE PROTEIN YPFJ"/>
    <property type="match status" value="1"/>
</dbReference>
<dbReference type="InterPro" id="IPR007343">
    <property type="entry name" value="Uncharacterised_pept_Zn_put"/>
</dbReference>
<comment type="caution">
    <text evidence="6">The sequence shown here is derived from an EMBL/GenBank/DDBJ whole genome shotgun (WGS) entry which is preliminary data.</text>
</comment>
<dbReference type="Pfam" id="PF04228">
    <property type="entry name" value="Zn_peptidase"/>
    <property type="match status" value="1"/>
</dbReference>
<comment type="subcellular location">
    <subcellularLocation>
        <location evidence="1">Membrane</location>
        <topology evidence="1">Single-pass membrane protein</topology>
    </subcellularLocation>
</comment>
<organism evidence="6 7">
    <name type="scientific">Variovorax defluvii</name>
    <dbReference type="NCBI Taxonomy" id="913761"/>
    <lineage>
        <taxon>Bacteria</taxon>
        <taxon>Pseudomonadati</taxon>
        <taxon>Pseudomonadota</taxon>
        <taxon>Betaproteobacteria</taxon>
        <taxon>Burkholderiales</taxon>
        <taxon>Comamonadaceae</taxon>
        <taxon>Variovorax</taxon>
    </lineage>
</organism>
<evidence type="ECO:0000256" key="3">
    <source>
        <dbReference type="ARBA" id="ARBA00022989"/>
    </source>
</evidence>